<keyword evidence="2" id="KW-0472">Membrane</keyword>
<keyword evidence="2" id="KW-1133">Transmembrane helix</keyword>
<dbReference type="EMBL" id="LGRX02023378">
    <property type="protein sequence ID" value="KAK3254604.1"/>
    <property type="molecule type" value="Genomic_DNA"/>
</dbReference>
<feature type="compositionally biased region" description="Basic and acidic residues" evidence="1">
    <location>
        <begin position="184"/>
        <end position="199"/>
    </location>
</feature>
<feature type="region of interest" description="Disordered" evidence="1">
    <location>
        <begin position="173"/>
        <end position="214"/>
    </location>
</feature>
<reference evidence="3 4" key="1">
    <citation type="journal article" date="2015" name="Genome Biol. Evol.">
        <title>Comparative Genomics of a Bacterivorous Green Alga Reveals Evolutionary Causalities and Consequences of Phago-Mixotrophic Mode of Nutrition.</title>
        <authorList>
            <person name="Burns J.A."/>
            <person name="Paasch A."/>
            <person name="Narechania A."/>
            <person name="Kim E."/>
        </authorList>
    </citation>
    <scope>NUCLEOTIDE SEQUENCE [LARGE SCALE GENOMIC DNA]</scope>
    <source>
        <strain evidence="3 4">PLY_AMNH</strain>
    </source>
</reference>
<evidence type="ECO:0000313" key="3">
    <source>
        <dbReference type="EMBL" id="KAK3254604.1"/>
    </source>
</evidence>
<gene>
    <name evidence="3" type="ORF">CYMTET_36184</name>
</gene>
<accession>A0AAE0F7L0</accession>
<sequence length="214" mass="24249">PYQSKEADMLETCCSLTVMFTLYIMFVADSGQPEGNETQNAFLVMFAGQITLVVAFLVLCYTQGIFKLIKEIVVEKCGLAKDTMMAYEGAARDMSTSLREMSTNFSERMPSFITRDMSLRLRQKFPSFVEDLRRDDVKNDAKELEMQVSPEICRKNTRGGILNIISASVHSDTEAEQDFTNIERLNDPEPRRSPGELRRASSTKTTVSPFLHMI</sequence>
<evidence type="ECO:0000313" key="4">
    <source>
        <dbReference type="Proteomes" id="UP001190700"/>
    </source>
</evidence>
<protein>
    <submittedName>
        <fullName evidence="3">Uncharacterized protein</fullName>
    </submittedName>
</protein>
<feature type="transmembrane region" description="Helical" evidence="2">
    <location>
        <begin position="40"/>
        <end position="61"/>
    </location>
</feature>
<comment type="caution">
    <text evidence="3">The sequence shown here is derived from an EMBL/GenBank/DDBJ whole genome shotgun (WGS) entry which is preliminary data.</text>
</comment>
<name>A0AAE0F7L0_9CHLO</name>
<dbReference type="AlphaFoldDB" id="A0AAE0F7L0"/>
<feature type="transmembrane region" description="Helical" evidence="2">
    <location>
        <begin position="9"/>
        <end position="28"/>
    </location>
</feature>
<organism evidence="3 4">
    <name type="scientific">Cymbomonas tetramitiformis</name>
    <dbReference type="NCBI Taxonomy" id="36881"/>
    <lineage>
        <taxon>Eukaryota</taxon>
        <taxon>Viridiplantae</taxon>
        <taxon>Chlorophyta</taxon>
        <taxon>Pyramimonadophyceae</taxon>
        <taxon>Pyramimonadales</taxon>
        <taxon>Pyramimonadaceae</taxon>
        <taxon>Cymbomonas</taxon>
    </lineage>
</organism>
<feature type="non-terminal residue" evidence="3">
    <location>
        <position position="1"/>
    </location>
</feature>
<evidence type="ECO:0000256" key="1">
    <source>
        <dbReference type="SAM" id="MobiDB-lite"/>
    </source>
</evidence>
<keyword evidence="2" id="KW-0812">Transmembrane</keyword>
<keyword evidence="4" id="KW-1185">Reference proteome</keyword>
<evidence type="ECO:0000256" key="2">
    <source>
        <dbReference type="SAM" id="Phobius"/>
    </source>
</evidence>
<dbReference type="Proteomes" id="UP001190700">
    <property type="component" value="Unassembled WGS sequence"/>
</dbReference>
<proteinExistence type="predicted"/>